<gene>
    <name evidence="1" type="ORF">KO493_11020</name>
</gene>
<dbReference type="Proteomes" id="UP001647509">
    <property type="component" value="Unassembled WGS sequence"/>
</dbReference>
<evidence type="ECO:0000313" key="2">
    <source>
        <dbReference type="Proteomes" id="UP001647509"/>
    </source>
</evidence>
<evidence type="ECO:0000313" key="1">
    <source>
        <dbReference type="EMBL" id="MBU2951229.1"/>
    </source>
</evidence>
<name>A0ACC5UAG5_9FLAO</name>
<protein>
    <submittedName>
        <fullName evidence="1">Uncharacterized protein</fullName>
    </submittedName>
</protein>
<organism evidence="1 2">
    <name type="scientific">Pseudotamlana agarivorans</name>
    <dbReference type="NCBI Taxonomy" id="481183"/>
    <lineage>
        <taxon>Bacteria</taxon>
        <taxon>Pseudomonadati</taxon>
        <taxon>Bacteroidota</taxon>
        <taxon>Flavobacteriia</taxon>
        <taxon>Flavobacteriales</taxon>
        <taxon>Flavobacteriaceae</taxon>
        <taxon>Pseudotamlana</taxon>
    </lineage>
</organism>
<proteinExistence type="predicted"/>
<keyword evidence="2" id="KW-1185">Reference proteome</keyword>
<comment type="caution">
    <text evidence="1">The sequence shown here is derived from an EMBL/GenBank/DDBJ whole genome shotgun (WGS) entry which is preliminary data.</text>
</comment>
<sequence>MKQITYFIFIGIFFTSCSHRIVRTDYNVNKSDYKNCDVIIKRNTNIKDTLITKIGEIKLGESGFSTACSEEHAIKILKKEACAISANLIIITEENRPDLWSSCYRCRADFYKYNDTIKRESSANDKIYQPEKVKQRVSKDRKNNTVVFIGSVIAGVLIGLLLI</sequence>
<reference evidence="1" key="1">
    <citation type="submission" date="2021-05" db="EMBL/GenBank/DDBJ databases">
        <title>Draft genomes of bacteria isolated from model marine particles.</title>
        <authorList>
            <person name="Datta M.S."/>
            <person name="Schwartzman J.A."/>
            <person name="Enke T.N."/>
            <person name="Saavedra J."/>
            <person name="Cermak N."/>
            <person name="Cordero O.X."/>
        </authorList>
    </citation>
    <scope>NUCLEOTIDE SEQUENCE</scope>
    <source>
        <strain evidence="1">I2M19</strain>
    </source>
</reference>
<accession>A0ACC5UAG5</accession>
<dbReference type="EMBL" id="JAHKPD010000018">
    <property type="protein sequence ID" value="MBU2951229.1"/>
    <property type="molecule type" value="Genomic_DNA"/>
</dbReference>